<dbReference type="AlphaFoldDB" id="A0A7V7UAW4"/>
<feature type="domain" description="Poly A polymerase head" evidence="10">
    <location>
        <begin position="23"/>
        <end position="143"/>
    </location>
</feature>
<proteinExistence type="inferred from homology"/>
<keyword evidence="8 9" id="KW-0694">RNA-binding</keyword>
<protein>
    <submittedName>
        <fullName evidence="13">CCA tRNA nucleotidyltransferase</fullName>
        <ecNumber evidence="13">2.7.7.72</ecNumber>
    </submittedName>
</protein>
<feature type="domain" description="tRNA nucleotidyltransferase/poly(A) polymerase RNA and SrmB- binding" evidence="11">
    <location>
        <begin position="170"/>
        <end position="229"/>
    </location>
</feature>
<dbReference type="OrthoDB" id="9805698at2"/>
<dbReference type="PANTHER" id="PTHR46173">
    <property type="entry name" value="CCA TRNA NUCLEOTIDYLTRANSFERASE 1, MITOCHONDRIAL"/>
    <property type="match status" value="1"/>
</dbReference>
<dbReference type="Pfam" id="PF12627">
    <property type="entry name" value="PolyA_pol_RNAbd"/>
    <property type="match status" value="1"/>
</dbReference>
<dbReference type="GO" id="GO:0008033">
    <property type="term" value="P:tRNA processing"/>
    <property type="evidence" value="ECO:0007669"/>
    <property type="project" value="UniProtKB-KW"/>
</dbReference>
<dbReference type="InterPro" id="IPR050264">
    <property type="entry name" value="Bact_CCA-adding_enz_type3_sf"/>
</dbReference>
<evidence type="ECO:0000256" key="1">
    <source>
        <dbReference type="ARBA" id="ARBA00001946"/>
    </source>
</evidence>
<sequence length="448" mass="51710">MRIELPQKVSTIINKLLQHGYEAYAVGGCVRDSVLGKKPDDWDITTNATPDEIKKIFFRTIDTGIAHGTVTVMLEHEGFEVTTYRIDGEYEDNRHPKSVSFTRNLIEDLKRRDFTINAMAYNDTQGMVDEFNGMSDLKDKRIRCVGNPEERFGEDALRILRAVRFSAQLNFKIEEETKKAIQKLASNLKHISAERIQVELVKLLVSNHPERLKQAYEMGITKVILPEFDCMMNCEQNNPHHLYTVGEHTLRAVSHIENNKALRLAMLFHDIAKPATRTTDEQGIDHFYGHPKKSVEMTKVILKRLKFDNETRNKVCLLIQYHDVDIENDKKSVRRMINKVSEDNFLDLLKVKKADILAQSNYKREEKLYNVNTVEKLFHEIMKDKECVSLKNLAVSGQDLIDNGIKPGKQMGIILNTLLNEVIEEPKLNNYPYLISRALKLNKEENKV</sequence>
<dbReference type="CDD" id="cd05398">
    <property type="entry name" value="NT_ClassII-CCAase"/>
    <property type="match status" value="1"/>
</dbReference>
<dbReference type="InterPro" id="IPR006675">
    <property type="entry name" value="HDIG_dom"/>
</dbReference>
<evidence type="ECO:0000259" key="12">
    <source>
        <dbReference type="Pfam" id="PF13735"/>
    </source>
</evidence>
<evidence type="ECO:0000256" key="3">
    <source>
        <dbReference type="ARBA" id="ARBA00022694"/>
    </source>
</evidence>
<keyword evidence="7" id="KW-0460">Magnesium</keyword>
<dbReference type="RefSeq" id="WP_151147537.1">
    <property type="nucleotide sequence ID" value="NZ_WAGX01000007.1"/>
</dbReference>
<dbReference type="InterPro" id="IPR002646">
    <property type="entry name" value="PolA_pol_head_dom"/>
</dbReference>
<dbReference type="GO" id="GO:0000049">
    <property type="term" value="F:tRNA binding"/>
    <property type="evidence" value="ECO:0007669"/>
    <property type="project" value="TreeGrafter"/>
</dbReference>
<dbReference type="Pfam" id="PF01743">
    <property type="entry name" value="PolyA_pol"/>
    <property type="match status" value="1"/>
</dbReference>
<dbReference type="InterPro" id="IPR003607">
    <property type="entry name" value="HD/PDEase_dom"/>
</dbReference>
<evidence type="ECO:0000256" key="8">
    <source>
        <dbReference type="ARBA" id="ARBA00022884"/>
    </source>
</evidence>
<dbReference type="InterPro" id="IPR032828">
    <property type="entry name" value="PolyA_RNA-bd"/>
</dbReference>
<dbReference type="InterPro" id="IPR032810">
    <property type="entry name" value="CCA-adding_enz_C"/>
</dbReference>
<dbReference type="Pfam" id="PF13735">
    <property type="entry name" value="tRNA_NucTran2_2"/>
    <property type="match status" value="1"/>
</dbReference>
<evidence type="ECO:0000259" key="11">
    <source>
        <dbReference type="Pfam" id="PF12627"/>
    </source>
</evidence>
<evidence type="ECO:0000256" key="7">
    <source>
        <dbReference type="ARBA" id="ARBA00022842"/>
    </source>
</evidence>
<organism evidence="13 14">
    <name type="scientific">Candidatus Galacturonatibacter soehngenii</name>
    <dbReference type="NCBI Taxonomy" id="2307010"/>
    <lineage>
        <taxon>Bacteria</taxon>
        <taxon>Bacillati</taxon>
        <taxon>Bacillota</taxon>
        <taxon>Clostridia</taxon>
        <taxon>Lachnospirales</taxon>
        <taxon>Lachnospiraceae</taxon>
        <taxon>Candidatus Galacturonatibacter</taxon>
    </lineage>
</organism>
<dbReference type="Proteomes" id="UP000461768">
    <property type="component" value="Unassembled WGS sequence"/>
</dbReference>
<dbReference type="Gene3D" id="1.10.3090.10">
    <property type="entry name" value="cca-adding enzyme, domain 2"/>
    <property type="match status" value="1"/>
</dbReference>
<gene>
    <name evidence="13" type="ORF">F7O84_15975</name>
</gene>
<comment type="caution">
    <text evidence="13">The sequence shown here is derived from an EMBL/GenBank/DDBJ whole genome shotgun (WGS) entry which is preliminary data.</text>
</comment>
<dbReference type="PANTHER" id="PTHR46173:SF1">
    <property type="entry name" value="CCA TRNA NUCLEOTIDYLTRANSFERASE 1, MITOCHONDRIAL"/>
    <property type="match status" value="1"/>
</dbReference>
<comment type="cofactor">
    <cofactor evidence="1">
        <name>Mg(2+)</name>
        <dbReference type="ChEBI" id="CHEBI:18420"/>
    </cofactor>
</comment>
<accession>A0A7V7UAW4</accession>
<keyword evidence="5" id="KW-0479">Metal-binding</keyword>
<keyword evidence="3" id="KW-0819">tRNA processing</keyword>
<dbReference type="GO" id="GO:0000166">
    <property type="term" value="F:nucleotide binding"/>
    <property type="evidence" value="ECO:0007669"/>
    <property type="project" value="UniProtKB-KW"/>
</dbReference>
<evidence type="ECO:0000313" key="13">
    <source>
        <dbReference type="EMBL" id="KAB1435873.1"/>
    </source>
</evidence>
<dbReference type="GO" id="GO:0046872">
    <property type="term" value="F:metal ion binding"/>
    <property type="evidence" value="ECO:0007669"/>
    <property type="project" value="UniProtKB-KW"/>
</dbReference>
<evidence type="ECO:0000256" key="6">
    <source>
        <dbReference type="ARBA" id="ARBA00022741"/>
    </source>
</evidence>
<evidence type="ECO:0000313" key="14">
    <source>
        <dbReference type="Proteomes" id="UP000461768"/>
    </source>
</evidence>
<reference evidence="13 14" key="1">
    <citation type="submission" date="2019-09" db="EMBL/GenBank/DDBJ databases">
        <authorList>
            <person name="Valk L.C."/>
        </authorList>
    </citation>
    <scope>NUCLEOTIDE SEQUENCE [LARGE SCALE GENOMIC DNA]</scope>
    <source>
        <strain evidence="13">GalUA</strain>
    </source>
</reference>
<dbReference type="NCBIfam" id="TIGR00277">
    <property type="entry name" value="HDIG"/>
    <property type="match status" value="1"/>
</dbReference>
<keyword evidence="2 9" id="KW-0808">Transferase</keyword>
<dbReference type="NCBIfam" id="NF009814">
    <property type="entry name" value="PRK13299.1"/>
    <property type="match status" value="1"/>
</dbReference>
<keyword evidence="4 13" id="KW-0548">Nucleotidyltransferase</keyword>
<dbReference type="EC" id="2.7.7.72" evidence="13"/>
<dbReference type="EMBL" id="WAGX01000007">
    <property type="protein sequence ID" value="KAB1435873.1"/>
    <property type="molecule type" value="Genomic_DNA"/>
</dbReference>
<evidence type="ECO:0000256" key="5">
    <source>
        <dbReference type="ARBA" id="ARBA00022723"/>
    </source>
</evidence>
<dbReference type="SUPFAM" id="SSF81301">
    <property type="entry name" value="Nucleotidyltransferase"/>
    <property type="match status" value="1"/>
</dbReference>
<dbReference type="CDD" id="cd00077">
    <property type="entry name" value="HDc"/>
    <property type="match status" value="1"/>
</dbReference>
<evidence type="ECO:0000256" key="2">
    <source>
        <dbReference type="ARBA" id="ARBA00022679"/>
    </source>
</evidence>
<name>A0A7V7UAW4_9FIRM</name>
<dbReference type="Gene3D" id="3.30.460.10">
    <property type="entry name" value="Beta Polymerase, domain 2"/>
    <property type="match status" value="1"/>
</dbReference>
<keyword evidence="14" id="KW-1185">Reference proteome</keyword>
<comment type="similarity">
    <text evidence="9">Belongs to the tRNA nucleotidyltransferase/poly(A) polymerase family.</text>
</comment>
<dbReference type="SUPFAM" id="SSF81891">
    <property type="entry name" value="Poly A polymerase C-terminal region-like"/>
    <property type="match status" value="1"/>
</dbReference>
<dbReference type="Gene3D" id="1.10.246.80">
    <property type="match status" value="1"/>
</dbReference>
<dbReference type="GO" id="GO:0004810">
    <property type="term" value="F:CCA tRNA nucleotidyltransferase activity"/>
    <property type="evidence" value="ECO:0007669"/>
    <property type="project" value="UniProtKB-EC"/>
</dbReference>
<evidence type="ECO:0000256" key="9">
    <source>
        <dbReference type="RuleBase" id="RU003953"/>
    </source>
</evidence>
<feature type="domain" description="CCA-adding enzyme C-terminal" evidence="12">
    <location>
        <begin position="296"/>
        <end position="430"/>
    </location>
</feature>
<evidence type="ECO:0000256" key="4">
    <source>
        <dbReference type="ARBA" id="ARBA00022695"/>
    </source>
</evidence>
<evidence type="ECO:0000259" key="10">
    <source>
        <dbReference type="Pfam" id="PF01743"/>
    </source>
</evidence>
<dbReference type="InterPro" id="IPR043519">
    <property type="entry name" value="NT_sf"/>
</dbReference>
<keyword evidence="6" id="KW-0547">Nucleotide-binding</keyword>
<reference evidence="13 14" key="2">
    <citation type="submission" date="2020-02" db="EMBL/GenBank/DDBJ databases">
        <title>Candidatus Galacturonibacter soehngenii shows hetero-acetogenic catabolism of galacturonic acid but lacks a canonical carbon monoxide dehydrogenase/acetyl-CoA synthase complex.</title>
        <authorList>
            <person name="Diender M."/>
            <person name="Stouten G.R."/>
            <person name="Petersen J.F."/>
            <person name="Nielsen P.H."/>
            <person name="Dueholm M.S."/>
            <person name="Pronk J.T."/>
            <person name="Van Loosdrecht M.C.M."/>
        </authorList>
    </citation>
    <scope>NUCLEOTIDE SEQUENCE [LARGE SCALE GENOMIC DNA]</scope>
    <source>
        <strain evidence="13">GalUA</strain>
    </source>
</reference>